<dbReference type="PANTHER" id="PTHR46518">
    <property type="entry name" value="COILED-COIL DOMAIN-CONTAINING PROTEIN 151"/>
    <property type="match status" value="1"/>
</dbReference>
<dbReference type="Proteomes" id="UP001353858">
    <property type="component" value="Unassembled WGS sequence"/>
</dbReference>
<evidence type="ECO:0000313" key="2">
    <source>
        <dbReference type="EMBL" id="KAK4876929.1"/>
    </source>
</evidence>
<dbReference type="InterPro" id="IPR033192">
    <property type="entry name" value="ODAD3"/>
</dbReference>
<gene>
    <name evidence="2" type="ORF">RN001_009435</name>
</gene>
<keyword evidence="3" id="KW-1185">Reference proteome</keyword>
<dbReference type="PANTHER" id="PTHR46518:SF1">
    <property type="entry name" value="OUTER DYNEIN ARM-DOCKING COMPLEX SUBUNIT 3"/>
    <property type="match status" value="1"/>
</dbReference>
<proteinExistence type="predicted"/>
<sequence length="561" mass="64671">MNMLSAKKVRVHGMQSSRWTTRDKLTQYKGLINLYTRDRKILSCDSAIARKKQIKEIKQLRKDIKSNRAELDNAIQGDRQKLRNTLAEHRDLQLVFQNLPPIRAIDHLHQGNFNQRKLLDRMDYRMKQKTQTLIALKLELAELEDRLTYEDLGQIPVEKQAQIVTGKVQDAILKKEAAIAVRATYKNILNILKKDSIYFDAVLGTLKYDSFVQSKCMVRTTELGQLATEYLDDRKQEFKELEKVVKRDMKAREESLKVVRKEVADLSNNMGMLIRRDSDINLGRVSVPRSSEDVVLQQELENIEKVLKTLQETTYVSSFDDIYPCLVDQQKQTKRLNDILKQSKAERDKLVNKKNHADKMYTQLLYTMNSSTFEYKKEKERLLEEIKNQNQRKEEIKELSMQQGTLLANVRAALHQLSQKCAIIKGKDAKGEVRKSAQKKTSLGDLITPPPYFEEDGVKIVELLVPKLTLLVNNAVGQLDGDKKEIAYKYFQQLQSTTCTTVPIEEDEIEESLLTDIVMEDTSVPTYNDIKAKSKYLVEISTIDEDAIPAAPAKKKYKPPK</sequence>
<dbReference type="GO" id="GO:0097542">
    <property type="term" value="C:ciliary tip"/>
    <property type="evidence" value="ECO:0007669"/>
    <property type="project" value="TreeGrafter"/>
</dbReference>
<keyword evidence="1" id="KW-0175">Coiled coil</keyword>
<dbReference type="EMBL" id="JARPUR010000004">
    <property type="protein sequence ID" value="KAK4876929.1"/>
    <property type="molecule type" value="Genomic_DNA"/>
</dbReference>
<feature type="coiled-coil region" evidence="1">
    <location>
        <begin position="293"/>
        <end position="403"/>
    </location>
</feature>
<evidence type="ECO:0000313" key="3">
    <source>
        <dbReference type="Proteomes" id="UP001353858"/>
    </source>
</evidence>
<evidence type="ECO:0000256" key="1">
    <source>
        <dbReference type="SAM" id="Coils"/>
    </source>
</evidence>
<organism evidence="2 3">
    <name type="scientific">Aquatica leii</name>
    <dbReference type="NCBI Taxonomy" id="1421715"/>
    <lineage>
        <taxon>Eukaryota</taxon>
        <taxon>Metazoa</taxon>
        <taxon>Ecdysozoa</taxon>
        <taxon>Arthropoda</taxon>
        <taxon>Hexapoda</taxon>
        <taxon>Insecta</taxon>
        <taxon>Pterygota</taxon>
        <taxon>Neoptera</taxon>
        <taxon>Endopterygota</taxon>
        <taxon>Coleoptera</taxon>
        <taxon>Polyphaga</taxon>
        <taxon>Elateriformia</taxon>
        <taxon>Elateroidea</taxon>
        <taxon>Lampyridae</taxon>
        <taxon>Luciolinae</taxon>
        <taxon>Aquatica</taxon>
    </lineage>
</organism>
<accession>A0AAN7SFM4</accession>
<dbReference type="GO" id="GO:0036158">
    <property type="term" value="P:outer dynein arm assembly"/>
    <property type="evidence" value="ECO:0007669"/>
    <property type="project" value="InterPro"/>
</dbReference>
<dbReference type="GO" id="GO:0036064">
    <property type="term" value="C:ciliary basal body"/>
    <property type="evidence" value="ECO:0007669"/>
    <property type="project" value="TreeGrafter"/>
</dbReference>
<feature type="coiled-coil region" evidence="1">
    <location>
        <begin position="50"/>
        <end position="77"/>
    </location>
</feature>
<reference evidence="3" key="1">
    <citation type="submission" date="2023-01" db="EMBL/GenBank/DDBJ databases">
        <title>Key to firefly adult light organ development and bioluminescence: homeobox transcription factors regulate luciferase expression and transportation to peroxisome.</title>
        <authorList>
            <person name="Fu X."/>
        </authorList>
    </citation>
    <scope>NUCLEOTIDE SEQUENCE [LARGE SCALE GENOMIC DNA]</scope>
</reference>
<dbReference type="GO" id="GO:0003341">
    <property type="term" value="P:cilium movement"/>
    <property type="evidence" value="ECO:0007669"/>
    <property type="project" value="InterPro"/>
</dbReference>
<comment type="caution">
    <text evidence="2">The sequence shown here is derived from an EMBL/GenBank/DDBJ whole genome shotgun (WGS) entry which is preliminary data.</text>
</comment>
<dbReference type="AlphaFoldDB" id="A0AAN7SFM4"/>
<name>A0AAN7SFM4_9COLE</name>
<protein>
    <submittedName>
        <fullName evidence="2">Uncharacterized protein</fullName>
    </submittedName>
</protein>
<dbReference type="GO" id="GO:0035253">
    <property type="term" value="C:ciliary rootlet"/>
    <property type="evidence" value="ECO:0007669"/>
    <property type="project" value="TreeGrafter"/>
</dbReference>